<evidence type="ECO:0000259" key="6">
    <source>
        <dbReference type="PROSITE" id="PS50888"/>
    </source>
</evidence>
<dbReference type="Proteomes" id="UP001293593">
    <property type="component" value="Unassembled WGS sequence"/>
</dbReference>
<evidence type="ECO:0000313" key="8">
    <source>
        <dbReference type="Proteomes" id="UP001293593"/>
    </source>
</evidence>
<keyword evidence="2" id="KW-0805">Transcription regulation</keyword>
<dbReference type="GO" id="GO:0005634">
    <property type="term" value="C:nucleus"/>
    <property type="evidence" value="ECO:0007669"/>
    <property type="project" value="UniProtKB-SubCell"/>
</dbReference>
<dbReference type="InterPro" id="IPR052610">
    <property type="entry name" value="bHLH_transcription_regulator"/>
</dbReference>
<feature type="region of interest" description="Disordered" evidence="5">
    <location>
        <begin position="155"/>
        <end position="214"/>
    </location>
</feature>
<dbReference type="Pfam" id="PF00010">
    <property type="entry name" value="HLH"/>
    <property type="match status" value="1"/>
</dbReference>
<feature type="domain" description="BHLH" evidence="6">
    <location>
        <begin position="212"/>
        <end position="261"/>
    </location>
</feature>
<dbReference type="InterPro" id="IPR011598">
    <property type="entry name" value="bHLH_dom"/>
</dbReference>
<evidence type="ECO:0000256" key="5">
    <source>
        <dbReference type="SAM" id="MobiDB-lite"/>
    </source>
</evidence>
<evidence type="ECO:0000313" key="7">
    <source>
        <dbReference type="EMBL" id="KAK4269439.1"/>
    </source>
</evidence>
<dbReference type="GO" id="GO:0080090">
    <property type="term" value="P:regulation of primary metabolic process"/>
    <property type="evidence" value="ECO:0007669"/>
    <property type="project" value="UniProtKB-ARBA"/>
</dbReference>
<feature type="compositionally biased region" description="Low complexity" evidence="5">
    <location>
        <begin position="296"/>
        <end position="305"/>
    </location>
</feature>
<protein>
    <recommendedName>
        <fullName evidence="6">BHLH domain-containing protein</fullName>
    </recommendedName>
</protein>
<organism evidence="7 8">
    <name type="scientific">Acacia crassicarpa</name>
    <name type="common">northern wattle</name>
    <dbReference type="NCBI Taxonomy" id="499986"/>
    <lineage>
        <taxon>Eukaryota</taxon>
        <taxon>Viridiplantae</taxon>
        <taxon>Streptophyta</taxon>
        <taxon>Embryophyta</taxon>
        <taxon>Tracheophyta</taxon>
        <taxon>Spermatophyta</taxon>
        <taxon>Magnoliopsida</taxon>
        <taxon>eudicotyledons</taxon>
        <taxon>Gunneridae</taxon>
        <taxon>Pentapetalae</taxon>
        <taxon>rosids</taxon>
        <taxon>fabids</taxon>
        <taxon>Fabales</taxon>
        <taxon>Fabaceae</taxon>
        <taxon>Caesalpinioideae</taxon>
        <taxon>mimosoid clade</taxon>
        <taxon>Acacieae</taxon>
        <taxon>Acacia</taxon>
    </lineage>
</organism>
<dbReference type="GO" id="GO:0046983">
    <property type="term" value="F:protein dimerization activity"/>
    <property type="evidence" value="ECO:0007669"/>
    <property type="project" value="InterPro"/>
</dbReference>
<keyword evidence="3" id="KW-0804">Transcription</keyword>
<evidence type="ECO:0000256" key="4">
    <source>
        <dbReference type="ARBA" id="ARBA00023242"/>
    </source>
</evidence>
<name>A0AAE1ML54_9FABA</name>
<feature type="compositionally biased region" description="Basic and acidic residues" evidence="5">
    <location>
        <begin position="155"/>
        <end position="170"/>
    </location>
</feature>
<keyword evidence="4" id="KW-0539">Nucleus</keyword>
<gene>
    <name evidence="7" type="ORF">QN277_022597</name>
</gene>
<accession>A0AAE1ML54</accession>
<dbReference type="SMART" id="SM00353">
    <property type="entry name" value="HLH"/>
    <property type="match status" value="1"/>
</dbReference>
<feature type="region of interest" description="Disordered" evidence="5">
    <location>
        <begin position="269"/>
        <end position="314"/>
    </location>
</feature>
<keyword evidence="8" id="KW-1185">Reference proteome</keyword>
<dbReference type="AlphaFoldDB" id="A0AAE1ML54"/>
<proteinExistence type="predicted"/>
<sequence length="413" mass="45789">MEFPWQNWFSDLDMDETGFFNNQSQPKTYSFDDDDNEFLKEIFHQPCFSSESDSTHSSSIQNNNVTTTAASYGGGGGGSAAGTTPITTVSSLPLDIDSGGGTSQLKPNGSGSSILSILGSFSDNKPAIGISSPSTYILSFDNSTVLRATSGGVYRRHESAVKSGNEEKMESSMGGGGSSMRDSQKRILENHNSDSHQQKTNNQGTKRTRNSSETLDHIMAERKRRQELTEKFIALSATIPGLKKIDKASILSEAIIHVKQLQERVKELEEQNKMKNSTVESSSSYKMKMKKKTKKSSLLSLSNNNNDEDDQETTSDIDDHYFRINEAVPEVEARVIHREVLIRIHCENQKGIILNLLEQLHSLHFSIVTHSALPFGNSILDITIIAEGDEEHNIPVEELVKKLRMTLLKKKVD</sequence>
<dbReference type="SUPFAM" id="SSF47459">
    <property type="entry name" value="HLH, helix-loop-helix DNA-binding domain"/>
    <property type="match status" value="1"/>
</dbReference>
<comment type="subcellular location">
    <subcellularLocation>
        <location evidence="1">Nucleus</location>
    </subcellularLocation>
</comment>
<reference evidence="7" key="1">
    <citation type="submission" date="2023-10" db="EMBL/GenBank/DDBJ databases">
        <title>Chromosome-level genome of the transformable northern wattle, Acacia crassicarpa.</title>
        <authorList>
            <person name="Massaro I."/>
            <person name="Sinha N.R."/>
            <person name="Poethig S."/>
            <person name="Leichty A.R."/>
        </authorList>
    </citation>
    <scope>NUCLEOTIDE SEQUENCE</scope>
    <source>
        <strain evidence="7">Acra3RX</strain>
        <tissue evidence="7">Leaf</tissue>
    </source>
</reference>
<dbReference type="Gene3D" id="4.10.280.10">
    <property type="entry name" value="Helix-loop-helix DNA-binding domain"/>
    <property type="match status" value="1"/>
</dbReference>
<dbReference type="InterPro" id="IPR036638">
    <property type="entry name" value="HLH_DNA-bd_sf"/>
</dbReference>
<evidence type="ECO:0000256" key="2">
    <source>
        <dbReference type="ARBA" id="ARBA00023015"/>
    </source>
</evidence>
<dbReference type="PANTHER" id="PTHR45959:SF2">
    <property type="entry name" value="BHLH TRANSCRIPTION FACTOR"/>
    <property type="match status" value="1"/>
</dbReference>
<dbReference type="EMBL" id="JAWXYG010000006">
    <property type="protein sequence ID" value="KAK4269439.1"/>
    <property type="molecule type" value="Genomic_DNA"/>
</dbReference>
<evidence type="ECO:0000256" key="1">
    <source>
        <dbReference type="ARBA" id="ARBA00004123"/>
    </source>
</evidence>
<dbReference type="PROSITE" id="PS50888">
    <property type="entry name" value="BHLH"/>
    <property type="match status" value="1"/>
</dbReference>
<comment type="caution">
    <text evidence="7">The sequence shown here is derived from an EMBL/GenBank/DDBJ whole genome shotgun (WGS) entry which is preliminary data.</text>
</comment>
<dbReference type="PANTHER" id="PTHR45959">
    <property type="entry name" value="BHLH TRANSCRIPTION FACTOR"/>
    <property type="match status" value="1"/>
</dbReference>
<feature type="compositionally biased region" description="Basic and acidic residues" evidence="5">
    <location>
        <begin position="182"/>
        <end position="197"/>
    </location>
</feature>
<evidence type="ECO:0000256" key="3">
    <source>
        <dbReference type="ARBA" id="ARBA00023163"/>
    </source>
</evidence>